<dbReference type="Proteomes" id="UP001556367">
    <property type="component" value="Unassembled WGS sequence"/>
</dbReference>
<evidence type="ECO:0000313" key="1">
    <source>
        <dbReference type="EMBL" id="KAL0960655.1"/>
    </source>
</evidence>
<comment type="caution">
    <text evidence="1">The sequence shown here is derived from an EMBL/GenBank/DDBJ whole genome shotgun (WGS) entry which is preliminary data.</text>
</comment>
<name>A0ABR3JZN2_9AGAR</name>
<protein>
    <submittedName>
        <fullName evidence="1">Uncharacterized protein</fullName>
    </submittedName>
</protein>
<sequence>MESVAVCLVPSSAPSRWLFPFFGLNIDALLLWTRTYRVSPIRILRTCNFRRRFSSTSHRTFRFRWTRSCDASSSSSPLFVPIFVISVVDSLLFRFFAHSSSLHRHPSCSILVSFHPSIPSMHLSLSLRTAPPLVSLVISRVAIVLSQP</sequence>
<dbReference type="EMBL" id="JASNQZ010000001">
    <property type="protein sequence ID" value="KAL0960655.1"/>
    <property type="molecule type" value="Genomic_DNA"/>
</dbReference>
<gene>
    <name evidence="1" type="ORF">HGRIS_005683</name>
</gene>
<accession>A0ABR3JZN2</accession>
<proteinExistence type="predicted"/>
<organism evidence="1 2">
    <name type="scientific">Hohenbuehelia grisea</name>
    <dbReference type="NCBI Taxonomy" id="104357"/>
    <lineage>
        <taxon>Eukaryota</taxon>
        <taxon>Fungi</taxon>
        <taxon>Dikarya</taxon>
        <taxon>Basidiomycota</taxon>
        <taxon>Agaricomycotina</taxon>
        <taxon>Agaricomycetes</taxon>
        <taxon>Agaricomycetidae</taxon>
        <taxon>Agaricales</taxon>
        <taxon>Pleurotineae</taxon>
        <taxon>Pleurotaceae</taxon>
        <taxon>Hohenbuehelia</taxon>
    </lineage>
</organism>
<evidence type="ECO:0000313" key="2">
    <source>
        <dbReference type="Proteomes" id="UP001556367"/>
    </source>
</evidence>
<reference evidence="2" key="1">
    <citation type="submission" date="2024-06" db="EMBL/GenBank/DDBJ databases">
        <title>Multi-omics analyses provide insights into the biosynthesis of the anticancer antibiotic pleurotin in Hohenbuehelia grisea.</title>
        <authorList>
            <person name="Weaver J.A."/>
            <person name="Alberti F."/>
        </authorList>
    </citation>
    <scope>NUCLEOTIDE SEQUENCE [LARGE SCALE GENOMIC DNA]</scope>
    <source>
        <strain evidence="2">T-177</strain>
    </source>
</reference>
<keyword evidence="2" id="KW-1185">Reference proteome</keyword>